<reference evidence="2 3" key="1">
    <citation type="journal article" date="2021" name="Plant Biotechnol. J.">
        <title>Multi-omics assisted identification of the key and species-specific regulatory components of drought-tolerant mechanisms in Gossypium stocksii.</title>
        <authorList>
            <person name="Yu D."/>
            <person name="Ke L."/>
            <person name="Zhang D."/>
            <person name="Wu Y."/>
            <person name="Sun Y."/>
            <person name="Mei J."/>
            <person name="Sun J."/>
            <person name="Sun Y."/>
        </authorList>
    </citation>
    <scope>NUCLEOTIDE SEQUENCE [LARGE SCALE GENOMIC DNA]</scope>
    <source>
        <strain evidence="3">cv. E1</strain>
        <tissue evidence="2">Leaf</tissue>
    </source>
</reference>
<evidence type="ECO:0000313" key="3">
    <source>
        <dbReference type="Proteomes" id="UP000828251"/>
    </source>
</evidence>
<evidence type="ECO:0000256" key="1">
    <source>
        <dbReference type="SAM" id="Phobius"/>
    </source>
</evidence>
<comment type="caution">
    <text evidence="2">The sequence shown here is derived from an EMBL/GenBank/DDBJ whole genome shotgun (WGS) entry which is preliminary data.</text>
</comment>
<keyword evidence="1" id="KW-0812">Transmembrane</keyword>
<feature type="transmembrane region" description="Helical" evidence="1">
    <location>
        <begin position="30"/>
        <end position="50"/>
    </location>
</feature>
<dbReference type="Proteomes" id="UP000828251">
    <property type="component" value="Unassembled WGS sequence"/>
</dbReference>
<evidence type="ECO:0000313" key="2">
    <source>
        <dbReference type="EMBL" id="KAH1038989.1"/>
    </source>
</evidence>
<proteinExistence type="predicted"/>
<keyword evidence="3" id="KW-1185">Reference proteome</keyword>
<accession>A0A9D3UE54</accession>
<gene>
    <name evidence="2" type="ORF">J1N35_040732</name>
</gene>
<dbReference type="AlphaFoldDB" id="A0A9D3UE54"/>
<name>A0A9D3UE54_9ROSI</name>
<protein>
    <recommendedName>
        <fullName evidence="4">Reverse transcriptase domain-containing protein</fullName>
    </recommendedName>
</protein>
<dbReference type="EMBL" id="JAIQCV010000012">
    <property type="protein sequence ID" value="KAH1038989.1"/>
    <property type="molecule type" value="Genomic_DNA"/>
</dbReference>
<keyword evidence="1" id="KW-0472">Membrane</keyword>
<organism evidence="2 3">
    <name type="scientific">Gossypium stocksii</name>
    <dbReference type="NCBI Taxonomy" id="47602"/>
    <lineage>
        <taxon>Eukaryota</taxon>
        <taxon>Viridiplantae</taxon>
        <taxon>Streptophyta</taxon>
        <taxon>Embryophyta</taxon>
        <taxon>Tracheophyta</taxon>
        <taxon>Spermatophyta</taxon>
        <taxon>Magnoliopsida</taxon>
        <taxon>eudicotyledons</taxon>
        <taxon>Gunneridae</taxon>
        <taxon>Pentapetalae</taxon>
        <taxon>rosids</taxon>
        <taxon>malvids</taxon>
        <taxon>Malvales</taxon>
        <taxon>Malvaceae</taxon>
        <taxon>Malvoideae</taxon>
        <taxon>Gossypium</taxon>
    </lineage>
</organism>
<evidence type="ECO:0008006" key="4">
    <source>
        <dbReference type="Google" id="ProtNLM"/>
    </source>
</evidence>
<sequence length="104" mass="11790">MNGVLLSDFSSQEIQSAIDSMSTLRPQAGMGSQFCSILYKIISIVLVNMFKRILHVYIDKVQHVFMPVCFITDNFLIAYKKSRSHHEIIGVLGLRYAHLNVMGL</sequence>
<keyword evidence="1" id="KW-1133">Transmembrane helix</keyword>